<dbReference type="AlphaFoldDB" id="B1YAA6"/>
<dbReference type="GeneID" id="6165973"/>
<name>B1YAA6_PYRNV</name>
<dbReference type="HOGENOM" id="CLU_053996_0_0_2"/>
<protein>
    <submittedName>
        <fullName evidence="2">Transposase, IS605 OrfB</fullName>
    </submittedName>
</protein>
<keyword evidence="3" id="KW-1185">Reference proteome</keyword>
<proteinExistence type="predicted"/>
<dbReference type="OrthoDB" id="386650at2157"/>
<accession>B1YAA6</accession>
<reference evidence="2" key="1">
    <citation type="submission" date="2008-03" db="EMBL/GenBank/DDBJ databases">
        <title>Complete sequence of Thermoproteus neutrophilus V24Sta.</title>
        <authorList>
            <consortium name="US DOE Joint Genome Institute"/>
            <person name="Copeland A."/>
            <person name="Lucas S."/>
            <person name="Lapidus A."/>
            <person name="Glavina del Rio T."/>
            <person name="Dalin E."/>
            <person name="Tice H."/>
            <person name="Bruce D."/>
            <person name="Goodwin L."/>
            <person name="Pitluck S."/>
            <person name="Sims D."/>
            <person name="Brettin T."/>
            <person name="Detter J.C."/>
            <person name="Han C."/>
            <person name="Kuske C.R."/>
            <person name="Schmutz J."/>
            <person name="Larimer F."/>
            <person name="Land M."/>
            <person name="Hauser L."/>
            <person name="Kyrpides N."/>
            <person name="Mikhailova N."/>
            <person name="Biddle J.F."/>
            <person name="Zhang Z."/>
            <person name="Fitz-Gibbon S.T."/>
            <person name="Lowe T.M."/>
            <person name="Saltikov C."/>
            <person name="House C.H."/>
            <person name="Richardson P."/>
        </authorList>
    </citation>
    <scope>NUCLEOTIDE SEQUENCE [LARGE SCALE GENOMIC DNA]</scope>
    <source>
        <strain evidence="2">V24Sta</strain>
    </source>
</reference>
<dbReference type="eggNOG" id="arCOG00687">
    <property type="taxonomic scope" value="Archaea"/>
</dbReference>
<evidence type="ECO:0000313" key="3">
    <source>
        <dbReference type="Proteomes" id="UP000001694"/>
    </source>
</evidence>
<dbReference type="RefSeq" id="WP_012349501.1">
    <property type="nucleotide sequence ID" value="NC_010525.1"/>
</dbReference>
<evidence type="ECO:0000256" key="1">
    <source>
        <dbReference type="SAM" id="Coils"/>
    </source>
</evidence>
<evidence type="ECO:0000313" key="2">
    <source>
        <dbReference type="EMBL" id="ACB39080.1"/>
    </source>
</evidence>
<organism evidence="2 3">
    <name type="scientific">Pyrobaculum neutrophilum (strain DSM 2338 / JCM 9278 / NBRC 100436 / V24Sta)</name>
    <name type="common">Thermoproteus neutrophilus</name>
    <dbReference type="NCBI Taxonomy" id="444157"/>
    <lineage>
        <taxon>Archaea</taxon>
        <taxon>Thermoproteota</taxon>
        <taxon>Thermoprotei</taxon>
        <taxon>Thermoproteales</taxon>
        <taxon>Thermoproteaceae</taxon>
        <taxon>Pyrobaculum</taxon>
    </lineage>
</organism>
<dbReference type="KEGG" id="tne:Tneu_0123"/>
<feature type="coiled-coil region" evidence="1">
    <location>
        <begin position="236"/>
        <end position="263"/>
    </location>
</feature>
<gene>
    <name evidence="2" type="ordered locus">Tneu_0123</name>
</gene>
<dbReference type="EMBL" id="CP001014">
    <property type="protein sequence ID" value="ACB39080.1"/>
    <property type="molecule type" value="Genomic_DNA"/>
</dbReference>
<sequence length="287" mass="31444">MPFPPTTGSQHLFSPTLHASTGQVYRTLKLEIPWRLVEERPDVLDLAARMRLAAEEFARKLSKESMGKGRVGLAPELGRLLTLDRREPALKMAEEVLAKCGLGGLAGCGLFLRYAPSFKALPLGVGEKGPVVVDLEGGTVEIRWPGLSPFTIVKEKQGEVDKETAGEGRAQVRVPRRGEGRRGADLRRSLGLVLVREVQRVDPRALVVVNNVGHYVKVGLVAGGRAVETRKLPREVRRLSQKLERISADIKRLEEALSRYAESFRRAVALTTSATPCPLSTRANTSS</sequence>
<dbReference type="Proteomes" id="UP000001694">
    <property type="component" value="Chromosome"/>
</dbReference>
<keyword evidence="1" id="KW-0175">Coiled coil</keyword>